<reference evidence="1 2" key="1">
    <citation type="submission" date="2014-03" db="EMBL/GenBank/DDBJ databases">
        <title>Genomics of Bifidobacteria.</title>
        <authorList>
            <person name="Ventura M."/>
            <person name="Milani C."/>
            <person name="Lugli G.A."/>
        </authorList>
    </citation>
    <scope>NUCLEOTIDE SEQUENCE [LARGE SCALE GENOMIC DNA]</scope>
    <source>
        <strain evidence="1 2">LMG 10738</strain>
    </source>
</reference>
<proteinExistence type="predicted"/>
<dbReference type="STRING" id="1688.BCUN_0383"/>
<organism evidence="1 2">
    <name type="scientific">Bifidobacterium cuniculi</name>
    <dbReference type="NCBI Taxonomy" id="1688"/>
    <lineage>
        <taxon>Bacteria</taxon>
        <taxon>Bacillati</taxon>
        <taxon>Actinomycetota</taxon>
        <taxon>Actinomycetes</taxon>
        <taxon>Bifidobacteriales</taxon>
        <taxon>Bifidobacteriaceae</taxon>
        <taxon>Bifidobacterium</taxon>
    </lineage>
</organism>
<dbReference type="AlphaFoldDB" id="A0A087B4D5"/>
<name>A0A087B4D5_9BIFI</name>
<sequence>MATQMQVQGENLLIVDTDKQEGRVIPLEAIASWRALLKLESDEEAVQAILTAQDPGVIDETTGETAWASAYRQLAQDTAGVTSPGLDGSVQTRYQLGLIQPTRYAMRAATMLIALPTADTPADEPDMPDTDSITAALAGVAGRLKERRQQFLDSFKTLAQEGNNQ</sequence>
<dbReference type="OrthoDB" id="9914248at2"/>
<dbReference type="EMBL" id="JGYV01000001">
    <property type="protein sequence ID" value="KFI65885.1"/>
    <property type="molecule type" value="Genomic_DNA"/>
</dbReference>
<protein>
    <submittedName>
        <fullName evidence="1">Phage transcriptional regulator</fullName>
    </submittedName>
</protein>
<evidence type="ECO:0000313" key="2">
    <source>
        <dbReference type="Proteomes" id="UP000029067"/>
    </source>
</evidence>
<keyword evidence="2" id="KW-1185">Reference proteome</keyword>
<comment type="caution">
    <text evidence="1">The sequence shown here is derived from an EMBL/GenBank/DDBJ whole genome shotgun (WGS) entry which is preliminary data.</text>
</comment>
<accession>A0A087B4D5</accession>
<dbReference type="Proteomes" id="UP000029067">
    <property type="component" value="Unassembled WGS sequence"/>
</dbReference>
<dbReference type="RefSeq" id="WP_051920476.1">
    <property type="nucleotide sequence ID" value="NZ_JGYV01000001.1"/>
</dbReference>
<evidence type="ECO:0000313" key="1">
    <source>
        <dbReference type="EMBL" id="KFI65885.1"/>
    </source>
</evidence>
<gene>
    <name evidence="1" type="ORF">BCUN_0383</name>
</gene>